<protein>
    <submittedName>
        <fullName evidence="1">Uncharacterized protein</fullName>
    </submittedName>
</protein>
<organism evidence="1 2">
    <name type="scientific">Catharanthus roseus</name>
    <name type="common">Madagascar periwinkle</name>
    <name type="synonym">Vinca rosea</name>
    <dbReference type="NCBI Taxonomy" id="4058"/>
    <lineage>
        <taxon>Eukaryota</taxon>
        <taxon>Viridiplantae</taxon>
        <taxon>Streptophyta</taxon>
        <taxon>Embryophyta</taxon>
        <taxon>Tracheophyta</taxon>
        <taxon>Spermatophyta</taxon>
        <taxon>Magnoliopsida</taxon>
        <taxon>eudicotyledons</taxon>
        <taxon>Gunneridae</taxon>
        <taxon>Pentapetalae</taxon>
        <taxon>asterids</taxon>
        <taxon>lamiids</taxon>
        <taxon>Gentianales</taxon>
        <taxon>Apocynaceae</taxon>
        <taxon>Rauvolfioideae</taxon>
        <taxon>Vinceae</taxon>
        <taxon>Catharanthinae</taxon>
        <taxon>Catharanthus</taxon>
    </lineage>
</organism>
<name>A0ACC0AQN5_CATRO</name>
<reference evidence="2" key="1">
    <citation type="journal article" date="2023" name="Nat. Plants">
        <title>Single-cell RNA sequencing provides a high-resolution roadmap for understanding the multicellular compartmentation of specialized metabolism.</title>
        <authorList>
            <person name="Sun S."/>
            <person name="Shen X."/>
            <person name="Li Y."/>
            <person name="Li Y."/>
            <person name="Wang S."/>
            <person name="Li R."/>
            <person name="Zhang H."/>
            <person name="Shen G."/>
            <person name="Guo B."/>
            <person name="Wei J."/>
            <person name="Xu J."/>
            <person name="St-Pierre B."/>
            <person name="Chen S."/>
            <person name="Sun C."/>
        </authorList>
    </citation>
    <scope>NUCLEOTIDE SEQUENCE [LARGE SCALE GENOMIC DNA]</scope>
</reference>
<evidence type="ECO:0000313" key="1">
    <source>
        <dbReference type="EMBL" id="KAI5661748.1"/>
    </source>
</evidence>
<comment type="caution">
    <text evidence="1">The sequence shown here is derived from an EMBL/GenBank/DDBJ whole genome shotgun (WGS) entry which is preliminary data.</text>
</comment>
<evidence type="ECO:0000313" key="2">
    <source>
        <dbReference type="Proteomes" id="UP001060085"/>
    </source>
</evidence>
<dbReference type="Proteomes" id="UP001060085">
    <property type="component" value="Linkage Group LG05"/>
</dbReference>
<sequence>MEKQGGDSGPIDLDQITVMLEPEKTSGGGLIVPGKDRVVFRPSEKKSLLGLDVLASAKRAEFSMDGAFKIPRERVASVVASLDEDDDSSMSSGIDEVGRDVSEVARKFGSRKYRESGSTGVSKSESTITEGGFVHESSLSHNSNKHTQVSAASSRSSQHESDDSSRRSSRYRDDSRSENREMRRRHSSHGEERSYRESPHARDRDYSDRYRPKRSKHEGSGRTPARSEWDDGRWEWQDTPRRESHTNSSRRYQPSPSPSPMFVGASPDARLVSPWLGGQTPGASASPWDSVAPSPTPIRASGSSVRSSSSRYDGKSRSITYSSNNSHLSEDQDDGTDASAEGHNTEITESMRLEMEYNADRAWYDREEGTTMFDGDSSSHFLGDEASFQKKEADLAKRLVRKDGSKMTLAQSKKLSQRAADNAQWEDRQLMRSGAVRKTEVQTEFDDEEERKVILLVHDTKPPFLDGRIVFTKQAEPIMPIKDPTSDMAIISRKGSALVREIHEKQSMNKSRQRFWELAGSKLGDILGVEKTAEQIDADTAVVGEEGEVDFKQDARFAQHLKKDEGVSDFAKNKTIAEQRQYLPIFSVREELLQVVRENQVVVVVGETGSGKTTQLTQYLYEDGYTVNGIVGCTQPRRVAAMSVAKRVSEEMQTELGDKVGYAIRFEDVTGPNTIIKYMTDGVLLRETLKDSDLDKYRVVVMDEAHERSLSTDVLFGILKKVVARRRDFKLIVTSATLNAQKFSNFFGSVPIFHIPGRTFPVQILYSKTPCEDYVEAAVKQAMTIHITSAPGDILIFMTGQDEIEATCYALAERMEQLVSSTKQSVPNLLILPIYSQLPADLQAKIFQKAEEGERKCIVATNIAETSLTVDGIFYVIDTGYGKMKVYNPRMGMDALQVFPVSRAAADQRAGRAGRTGPGTCYRLYTENAYQNEMLPSPVPEIQRTNLGNVVLLLKSLKIDNLLDFDFMDPPPQDNILNSMYQLWVLGALDNVGNLTDLGWKMVEFPLDPPLAKMLLMGEQLGCINEVLTIVSMLSVPSVFFRPKDRAEESDAAREKFFVPESDHLTLLNVYQQWKSNQYRGDWCNDHFLHVKGLRKAREVRSQLLDILKTLKIPLTSSGPDWDIVRKAICSAYFHNAARLKGVGEYVNCRNGMPCHLHPSSALYGLGYTPDHVVYHELILTTKEYMQCVTAVEPQWLAELGPMFFSVKDSDTSLLEHKKKQKEEKTAMEEEMERLRQEQSMLERLNKEKERKKRAKEQQQVSTPGLKQGSSTYLRPKRRLGL</sequence>
<gene>
    <name evidence="1" type="ORF">M9H77_21071</name>
</gene>
<keyword evidence="2" id="KW-1185">Reference proteome</keyword>
<dbReference type="EMBL" id="CM044705">
    <property type="protein sequence ID" value="KAI5661748.1"/>
    <property type="molecule type" value="Genomic_DNA"/>
</dbReference>
<accession>A0ACC0AQN5</accession>
<proteinExistence type="predicted"/>